<name>A0A8H3ICC6_9LECA</name>
<reference evidence="1" key="1">
    <citation type="submission" date="2021-03" db="EMBL/GenBank/DDBJ databases">
        <authorList>
            <person name="Tagirdzhanova G."/>
        </authorList>
    </citation>
    <scope>NUCLEOTIDE SEQUENCE</scope>
</reference>
<organism evidence="1 2">
    <name type="scientific">Heterodermia speciosa</name>
    <dbReference type="NCBI Taxonomy" id="116794"/>
    <lineage>
        <taxon>Eukaryota</taxon>
        <taxon>Fungi</taxon>
        <taxon>Dikarya</taxon>
        <taxon>Ascomycota</taxon>
        <taxon>Pezizomycotina</taxon>
        <taxon>Lecanoromycetes</taxon>
        <taxon>OSLEUM clade</taxon>
        <taxon>Lecanoromycetidae</taxon>
        <taxon>Caliciales</taxon>
        <taxon>Physciaceae</taxon>
        <taxon>Heterodermia</taxon>
    </lineage>
</organism>
<sequence length="117" mass="13296">MHTYSIPLPRDYAYTQELLDGLQGLVALYEKTRPEERKDHAAALLRCMELVQEQVSGQLPFRYKARFLDQVVTIRAAMKDPIRASMQYLDEYKGCTEKMNGIVTVLLTGLKGEKDGG</sequence>
<comment type="caution">
    <text evidence="1">The sequence shown here is derived from an EMBL/GenBank/DDBJ whole genome shotgun (WGS) entry which is preliminary data.</text>
</comment>
<evidence type="ECO:0000313" key="1">
    <source>
        <dbReference type="EMBL" id="CAF9908379.1"/>
    </source>
</evidence>
<keyword evidence="2" id="KW-1185">Reference proteome</keyword>
<protein>
    <submittedName>
        <fullName evidence="1">Uncharacterized protein</fullName>
    </submittedName>
</protein>
<gene>
    <name evidence="1" type="ORF">HETSPECPRED_008062</name>
</gene>
<dbReference type="EMBL" id="CAJPDS010000006">
    <property type="protein sequence ID" value="CAF9908379.1"/>
    <property type="molecule type" value="Genomic_DNA"/>
</dbReference>
<evidence type="ECO:0000313" key="2">
    <source>
        <dbReference type="Proteomes" id="UP000664521"/>
    </source>
</evidence>
<accession>A0A8H3ICC6</accession>
<dbReference type="Proteomes" id="UP000664521">
    <property type="component" value="Unassembled WGS sequence"/>
</dbReference>
<dbReference type="AlphaFoldDB" id="A0A8H3ICC6"/>
<proteinExistence type="predicted"/>